<proteinExistence type="inferred from homology"/>
<dbReference type="PATRIC" id="fig|1698282.3.peg.147"/>
<dbReference type="Gene3D" id="3.10.300.10">
    <property type="entry name" value="Methylpurine-DNA glycosylase (MPG)"/>
    <property type="match status" value="1"/>
</dbReference>
<dbReference type="HAMAP" id="MF_00527">
    <property type="entry name" value="3MGH"/>
    <property type="match status" value="1"/>
</dbReference>
<evidence type="ECO:0000256" key="3">
    <source>
        <dbReference type="ARBA" id="ARBA00022801"/>
    </source>
</evidence>
<dbReference type="InterPro" id="IPR003180">
    <property type="entry name" value="MPG"/>
</dbReference>
<evidence type="ECO:0000256" key="2">
    <source>
        <dbReference type="ARBA" id="ARBA00022763"/>
    </source>
</evidence>
<evidence type="ECO:0000313" key="7">
    <source>
        <dbReference type="Proteomes" id="UP000070491"/>
    </source>
</evidence>
<dbReference type="InterPro" id="IPR011034">
    <property type="entry name" value="Formyl_transferase-like_C_sf"/>
</dbReference>
<sequence>MKKNLPRKFYERDTAKVARELLGKVLIRPSKDGLTSGKIVETEAYYGNDDPASRASKKKTKINQIMWEQGGLALVYMVHANWLFNVTTEGKETPGAVLIRALEPLKGLDIMKKRRERKNFQDLTSGPGKLTQALNISKKHYGLDLVNSENIFISNFHKDEDLEIEKSHRIGVTKDLDRELRFYVAGNKCVSC</sequence>
<dbReference type="EMBL" id="LHYG01000019">
    <property type="protein sequence ID" value="KXB06007.1"/>
    <property type="molecule type" value="Genomic_DNA"/>
</dbReference>
<gene>
    <name evidence="6" type="ORF">AKJ53_01550</name>
</gene>
<evidence type="ECO:0000256" key="5">
    <source>
        <dbReference type="HAMAP-Rule" id="MF_00527"/>
    </source>
</evidence>
<dbReference type="PANTHER" id="PTHR10429">
    <property type="entry name" value="DNA-3-METHYLADENINE GLYCOSYLASE"/>
    <property type="match status" value="1"/>
</dbReference>
<dbReference type="AlphaFoldDB" id="A0A133VHV0"/>
<comment type="caution">
    <text evidence="6">The sequence shown here is derived from an EMBL/GenBank/DDBJ whole genome shotgun (WGS) entry which is preliminary data.</text>
</comment>
<protein>
    <recommendedName>
        <fullName evidence="5">Putative 3-methyladenine DNA glycosylase</fullName>
        <ecNumber evidence="5">3.2.2.-</ecNumber>
    </recommendedName>
</protein>
<dbReference type="GO" id="GO:0003905">
    <property type="term" value="F:alkylbase DNA N-glycosylase activity"/>
    <property type="evidence" value="ECO:0007669"/>
    <property type="project" value="InterPro"/>
</dbReference>
<keyword evidence="7" id="KW-1185">Reference proteome</keyword>
<organism evidence="6 7">
    <name type="scientific">candidate division MSBL1 archaeon SCGC-AAA382F02</name>
    <dbReference type="NCBI Taxonomy" id="1698282"/>
    <lineage>
        <taxon>Archaea</taxon>
        <taxon>Methanobacteriati</taxon>
        <taxon>Methanobacteriota</taxon>
        <taxon>candidate division MSBL1</taxon>
    </lineage>
</organism>
<dbReference type="GO" id="GO:0006284">
    <property type="term" value="P:base-excision repair"/>
    <property type="evidence" value="ECO:0007669"/>
    <property type="project" value="InterPro"/>
</dbReference>
<evidence type="ECO:0000256" key="1">
    <source>
        <dbReference type="ARBA" id="ARBA00009232"/>
    </source>
</evidence>
<dbReference type="InterPro" id="IPR036995">
    <property type="entry name" value="MPG_sf"/>
</dbReference>
<comment type="similarity">
    <text evidence="1 5">Belongs to the DNA glycosylase MPG family.</text>
</comment>
<dbReference type="FunFam" id="3.10.300.10:FF:000001">
    <property type="entry name" value="Putative 3-methyladenine DNA glycosylase"/>
    <property type="match status" value="1"/>
</dbReference>
<dbReference type="PANTHER" id="PTHR10429:SF0">
    <property type="entry name" value="DNA-3-METHYLADENINE GLYCOSYLASE"/>
    <property type="match status" value="1"/>
</dbReference>
<dbReference type="GO" id="GO:0003677">
    <property type="term" value="F:DNA binding"/>
    <property type="evidence" value="ECO:0007669"/>
    <property type="project" value="InterPro"/>
</dbReference>
<keyword evidence="3 5" id="KW-0378">Hydrolase</keyword>
<reference evidence="6 7" key="1">
    <citation type="journal article" date="2016" name="Sci. Rep.">
        <title>Metabolic traits of an uncultured archaeal lineage -MSBL1- from brine pools of the Red Sea.</title>
        <authorList>
            <person name="Mwirichia R."/>
            <person name="Alam I."/>
            <person name="Rashid M."/>
            <person name="Vinu M."/>
            <person name="Ba-Alawi W."/>
            <person name="Anthony Kamau A."/>
            <person name="Kamanda Ngugi D."/>
            <person name="Goker M."/>
            <person name="Klenk H.P."/>
            <person name="Bajic V."/>
            <person name="Stingl U."/>
        </authorList>
    </citation>
    <scope>NUCLEOTIDE SEQUENCE [LARGE SCALE GENOMIC DNA]</scope>
    <source>
        <strain evidence="6">SCGC-AAA382F02</strain>
    </source>
</reference>
<dbReference type="Proteomes" id="UP000070491">
    <property type="component" value="Unassembled WGS sequence"/>
</dbReference>
<keyword evidence="2 5" id="KW-0227">DNA damage</keyword>
<keyword evidence="4 5" id="KW-0234">DNA repair</keyword>
<name>A0A133VHV0_9EURY</name>
<evidence type="ECO:0000313" key="6">
    <source>
        <dbReference type="EMBL" id="KXB06007.1"/>
    </source>
</evidence>
<dbReference type="CDD" id="cd00540">
    <property type="entry name" value="AAG"/>
    <property type="match status" value="1"/>
</dbReference>
<dbReference type="EC" id="3.2.2.-" evidence="5"/>
<dbReference type="Pfam" id="PF02245">
    <property type="entry name" value="Pur_DNA_glyco"/>
    <property type="match status" value="1"/>
</dbReference>
<accession>A0A133VHV0</accession>
<dbReference type="NCBIfam" id="TIGR00567">
    <property type="entry name" value="3mg"/>
    <property type="match status" value="1"/>
</dbReference>
<evidence type="ECO:0000256" key="4">
    <source>
        <dbReference type="ARBA" id="ARBA00023204"/>
    </source>
</evidence>
<dbReference type="SUPFAM" id="SSF50486">
    <property type="entry name" value="FMT C-terminal domain-like"/>
    <property type="match status" value="1"/>
</dbReference>